<dbReference type="VEuPathDB" id="CryptoDB:Cvel_16986"/>
<feature type="compositionally biased region" description="Basic residues" evidence="1">
    <location>
        <begin position="291"/>
        <end position="303"/>
    </location>
</feature>
<keyword evidence="2" id="KW-1133">Transmembrane helix</keyword>
<feature type="compositionally biased region" description="Pro residues" evidence="1">
    <location>
        <begin position="359"/>
        <end position="391"/>
    </location>
</feature>
<evidence type="ECO:0000256" key="1">
    <source>
        <dbReference type="SAM" id="MobiDB-lite"/>
    </source>
</evidence>
<feature type="compositionally biased region" description="Basic and acidic residues" evidence="1">
    <location>
        <begin position="304"/>
        <end position="314"/>
    </location>
</feature>
<feature type="region of interest" description="Disordered" evidence="1">
    <location>
        <begin position="286"/>
        <end position="399"/>
    </location>
</feature>
<name>A0A0G4FH47_9ALVE</name>
<protein>
    <submittedName>
        <fullName evidence="3">Uncharacterized protein</fullName>
    </submittedName>
</protein>
<evidence type="ECO:0000256" key="2">
    <source>
        <dbReference type="SAM" id="Phobius"/>
    </source>
</evidence>
<organism evidence="3">
    <name type="scientific">Chromera velia CCMP2878</name>
    <dbReference type="NCBI Taxonomy" id="1169474"/>
    <lineage>
        <taxon>Eukaryota</taxon>
        <taxon>Sar</taxon>
        <taxon>Alveolata</taxon>
        <taxon>Colpodellida</taxon>
        <taxon>Chromeraceae</taxon>
        <taxon>Chromera</taxon>
    </lineage>
</organism>
<keyword evidence="2" id="KW-0472">Membrane</keyword>
<proteinExistence type="predicted"/>
<dbReference type="EMBL" id="CDMZ01000368">
    <property type="protein sequence ID" value="CEM12790.1"/>
    <property type="molecule type" value="Genomic_DNA"/>
</dbReference>
<feature type="transmembrane region" description="Helical" evidence="2">
    <location>
        <begin position="216"/>
        <end position="235"/>
    </location>
</feature>
<feature type="transmembrane region" description="Helical" evidence="2">
    <location>
        <begin position="25"/>
        <end position="44"/>
    </location>
</feature>
<sequence>MEADTSSSTSSTASLPSRWKIPCRLFNFPLTYVWLVLAFVAYVAENPDLEGIAVVLTVKLNLSWYATRAVHPDIFDRLLQFWLRFTYSGKRKEDIPKERVRPPWESFWRLFLSCGDHAIHSLPGIVHLYMRLDRWKWYHVPLEYIFVSRLYCWNLEGTLFCSGRQLNALYSVVLEADVFNTFYTCEQLCLFGSLIYSMKDIPTDILPFGAYVKMGIFLFSLTGYLFLCALSLFLFTHQSSCPSVHARGLALCQRTGIEWFFEKMMGLKMKQQRDAKVFRAALSHLKETRQKQKKRQLRKKHQERKREEKEREIQETEWMSEMPISLSDTPKTNRSRDRKFPPLNVTHMASADTIATESPPSPTASTPCPPLSPRSPPSPATSFAFPPPPETASPCPRTQEECRAKIVQEELQVLQDAQTLRGGGMWAFARLPAPLVDPARQSLVRERAEFLRKLRGKGWKEYALCVNPKVGEKWLLPGQA</sequence>
<evidence type="ECO:0000313" key="3">
    <source>
        <dbReference type="EMBL" id="CEM12790.1"/>
    </source>
</evidence>
<reference evidence="3" key="1">
    <citation type="submission" date="2014-11" db="EMBL/GenBank/DDBJ databases">
        <authorList>
            <person name="Otto D Thomas"/>
            <person name="Naeem Raeece"/>
        </authorList>
    </citation>
    <scope>NUCLEOTIDE SEQUENCE</scope>
</reference>
<dbReference type="AlphaFoldDB" id="A0A0G4FH47"/>
<keyword evidence="2" id="KW-0812">Transmembrane</keyword>
<accession>A0A0G4FH47</accession>
<gene>
    <name evidence="3" type="ORF">Cvel_16986</name>
</gene>